<proteinExistence type="predicted"/>
<reference evidence="2" key="2">
    <citation type="journal article" date="2015" name="Fish Shellfish Immunol.">
        <title>Early steps in the European eel (Anguilla anguilla)-Vibrio vulnificus interaction in the gills: Role of the RtxA13 toxin.</title>
        <authorList>
            <person name="Callol A."/>
            <person name="Pajuelo D."/>
            <person name="Ebbesson L."/>
            <person name="Teles M."/>
            <person name="MacKenzie S."/>
            <person name="Amaro C."/>
        </authorList>
    </citation>
    <scope>NUCLEOTIDE SEQUENCE</scope>
</reference>
<dbReference type="EMBL" id="GBXM01005511">
    <property type="protein sequence ID" value="JAI03067.1"/>
    <property type="molecule type" value="Transcribed_RNA"/>
</dbReference>
<keyword evidence="1" id="KW-1133">Transmembrane helix</keyword>
<name>A0A0E9XKU9_ANGAN</name>
<reference evidence="2" key="1">
    <citation type="submission" date="2014-11" db="EMBL/GenBank/DDBJ databases">
        <authorList>
            <person name="Amaro Gonzalez C."/>
        </authorList>
    </citation>
    <scope>NUCLEOTIDE SEQUENCE</scope>
</reference>
<keyword evidence="1" id="KW-0472">Membrane</keyword>
<evidence type="ECO:0000256" key="1">
    <source>
        <dbReference type="SAM" id="Phobius"/>
    </source>
</evidence>
<protein>
    <submittedName>
        <fullName evidence="2">Uncharacterized protein</fullName>
    </submittedName>
</protein>
<sequence length="94" mass="11000">MSPFAVSLYGITCLTSSRLDSCFLKNFIVIYFILVLLVPFLPLLSRTLLKEKGNSLFFANLTPVTDGFAFFRFRFSYSSWWILELYFSFLYCKC</sequence>
<organism evidence="2">
    <name type="scientific">Anguilla anguilla</name>
    <name type="common">European freshwater eel</name>
    <name type="synonym">Muraena anguilla</name>
    <dbReference type="NCBI Taxonomy" id="7936"/>
    <lineage>
        <taxon>Eukaryota</taxon>
        <taxon>Metazoa</taxon>
        <taxon>Chordata</taxon>
        <taxon>Craniata</taxon>
        <taxon>Vertebrata</taxon>
        <taxon>Euteleostomi</taxon>
        <taxon>Actinopterygii</taxon>
        <taxon>Neopterygii</taxon>
        <taxon>Teleostei</taxon>
        <taxon>Anguilliformes</taxon>
        <taxon>Anguillidae</taxon>
        <taxon>Anguilla</taxon>
    </lineage>
</organism>
<feature type="transmembrane region" description="Helical" evidence="1">
    <location>
        <begin position="28"/>
        <end position="49"/>
    </location>
</feature>
<dbReference type="AlphaFoldDB" id="A0A0E9XKU9"/>
<keyword evidence="1" id="KW-0812">Transmembrane</keyword>
<accession>A0A0E9XKU9</accession>
<evidence type="ECO:0000313" key="2">
    <source>
        <dbReference type="EMBL" id="JAI03067.1"/>
    </source>
</evidence>